<dbReference type="SUPFAM" id="SSF56796">
    <property type="entry name" value="Dehydroquinate synthase-like"/>
    <property type="match status" value="1"/>
</dbReference>
<sequence>MALLRVAPTKAARALSLLKTIASHPPQCPCHSNPHHHHHNPSTLGLTQARRTLATPVDPSRQKEYAFEMAASSIRFGPGCTSEVGMDVKNMGAQRVMVVTDKTVGKLPVMETVRRALESEGVKFEVFDGVRVEPKDSSVQTAIDYAKPFSPDLFLAVGGGSVIDTAKLMNLYISNPSATFLDFVNAPLGHGKPIQNKLFPLIAIPTTAGTGSETTGTAIFDLVSKRAKTGIAHRNLKPTLGICDPLNTRSMPSAVHASSGLDVLCHSLESWTAIPYQERTPRPTNPILRPAYQGANPISDIFSLHALRATVKYLPRAVRDPEDFEAQEQMLLAATLAGVGFGNAGVHLCHGMSYPISGQNPGYAHEGYEVPDPLIPHGVSVAVSAPAVFRFTGASNPQRHLDAAECFGVDTSNVKKESAGEVLSEALSEFLVKLGGQPRGLKDLGFQKKDLEGLVEGTMPQWRVLMLAPGVDVTDVEGEREVLRGLFEDALEY</sequence>
<comment type="catalytic activity">
    <reaction evidence="1">
        <text>(S)-3-hydroxybutanoate + 2-oxoglutarate = (R)-2-hydroxyglutarate + acetoacetate</text>
        <dbReference type="Rhea" id="RHEA:23048"/>
        <dbReference type="ChEBI" id="CHEBI:11047"/>
        <dbReference type="ChEBI" id="CHEBI:13705"/>
        <dbReference type="ChEBI" id="CHEBI:15801"/>
        <dbReference type="ChEBI" id="CHEBI:16810"/>
        <dbReference type="EC" id="1.1.99.24"/>
    </reaction>
</comment>
<dbReference type="PANTHER" id="PTHR11496:SF83">
    <property type="entry name" value="HYDROXYACID-OXOACID TRANSHYDROGENASE, MITOCHONDRIAL"/>
    <property type="match status" value="1"/>
</dbReference>
<evidence type="ECO:0000256" key="1">
    <source>
        <dbReference type="ARBA" id="ARBA00000813"/>
    </source>
</evidence>
<dbReference type="EMBL" id="ML977165">
    <property type="protein sequence ID" value="KAF1984862.1"/>
    <property type="molecule type" value="Genomic_DNA"/>
</dbReference>
<comment type="subcellular location">
    <subcellularLocation>
        <location evidence="2">Mitochondrion</location>
    </subcellularLocation>
</comment>
<dbReference type="FunFam" id="1.20.1090.10:FF:000003">
    <property type="entry name" value="Probable hydroxyacid-oxoacid transhydrogenase, mitochondrial"/>
    <property type="match status" value="1"/>
</dbReference>
<evidence type="ECO:0000256" key="3">
    <source>
        <dbReference type="ARBA" id="ARBA00010005"/>
    </source>
</evidence>
<keyword evidence="12" id="KW-1185">Reference proteome</keyword>
<keyword evidence="6" id="KW-0560">Oxidoreductase</keyword>
<evidence type="ECO:0000256" key="6">
    <source>
        <dbReference type="ARBA" id="ARBA00023002"/>
    </source>
</evidence>
<evidence type="ECO:0000313" key="11">
    <source>
        <dbReference type="EMBL" id="KAF1984862.1"/>
    </source>
</evidence>
<dbReference type="GO" id="GO:0004022">
    <property type="term" value="F:alcohol dehydrogenase (NAD+) activity"/>
    <property type="evidence" value="ECO:0007669"/>
    <property type="project" value="InterPro"/>
</dbReference>
<dbReference type="Proteomes" id="UP000800041">
    <property type="component" value="Unassembled WGS sequence"/>
</dbReference>
<dbReference type="InterPro" id="IPR056798">
    <property type="entry name" value="ADH_Fe_C"/>
</dbReference>
<dbReference type="Gene3D" id="1.20.1090.10">
    <property type="entry name" value="Dehydroquinate synthase-like - alpha domain"/>
    <property type="match status" value="1"/>
</dbReference>
<dbReference type="GO" id="GO:0046872">
    <property type="term" value="F:metal ion binding"/>
    <property type="evidence" value="ECO:0007669"/>
    <property type="project" value="InterPro"/>
</dbReference>
<evidence type="ECO:0000259" key="10">
    <source>
        <dbReference type="Pfam" id="PF25137"/>
    </source>
</evidence>
<dbReference type="AlphaFoldDB" id="A0A6G1GVM7"/>
<proteinExistence type="inferred from homology"/>
<feature type="domain" description="Alcohol dehydrogenase iron-type/glycerol dehydrogenase GldA" evidence="9">
    <location>
        <begin position="72"/>
        <end position="245"/>
    </location>
</feature>
<protein>
    <recommendedName>
        <fullName evidence="4">hydroxyacid-oxoacid transhydrogenase</fullName>
        <ecNumber evidence="4">1.1.99.24</ecNumber>
    </recommendedName>
</protein>
<dbReference type="EC" id="1.1.99.24" evidence="4"/>
<evidence type="ECO:0000256" key="8">
    <source>
        <dbReference type="ARBA" id="ARBA00049496"/>
    </source>
</evidence>
<organism evidence="11 12">
    <name type="scientific">Aulographum hederae CBS 113979</name>
    <dbReference type="NCBI Taxonomy" id="1176131"/>
    <lineage>
        <taxon>Eukaryota</taxon>
        <taxon>Fungi</taxon>
        <taxon>Dikarya</taxon>
        <taxon>Ascomycota</taxon>
        <taxon>Pezizomycotina</taxon>
        <taxon>Dothideomycetes</taxon>
        <taxon>Pleosporomycetidae</taxon>
        <taxon>Aulographales</taxon>
        <taxon>Aulographaceae</taxon>
    </lineage>
</organism>
<evidence type="ECO:0000259" key="9">
    <source>
        <dbReference type="Pfam" id="PF00465"/>
    </source>
</evidence>
<keyword evidence="7" id="KW-0496">Mitochondrion</keyword>
<comment type="similarity">
    <text evidence="3">Belongs to the iron-containing alcohol dehydrogenase family. Hydroxyacid-oxoacid transhydrogenase subfamily.</text>
</comment>
<evidence type="ECO:0000256" key="5">
    <source>
        <dbReference type="ARBA" id="ARBA00022946"/>
    </source>
</evidence>
<evidence type="ECO:0000313" key="12">
    <source>
        <dbReference type="Proteomes" id="UP000800041"/>
    </source>
</evidence>
<dbReference type="Pfam" id="PF00465">
    <property type="entry name" value="Fe-ADH"/>
    <property type="match status" value="1"/>
</dbReference>
<keyword evidence="5" id="KW-0809">Transit peptide</keyword>
<dbReference type="FunFam" id="3.40.50.1970:FF:000009">
    <property type="entry name" value="Fe-containing alcohol dehydrogenase"/>
    <property type="match status" value="1"/>
</dbReference>
<dbReference type="InterPro" id="IPR042157">
    <property type="entry name" value="HOT"/>
</dbReference>
<dbReference type="PANTHER" id="PTHR11496">
    <property type="entry name" value="ALCOHOL DEHYDROGENASE"/>
    <property type="match status" value="1"/>
</dbReference>
<dbReference type="OrthoDB" id="339764at2759"/>
<evidence type="ECO:0000256" key="4">
    <source>
        <dbReference type="ARBA" id="ARBA00013182"/>
    </source>
</evidence>
<evidence type="ECO:0000256" key="2">
    <source>
        <dbReference type="ARBA" id="ARBA00004173"/>
    </source>
</evidence>
<accession>A0A6G1GVM7</accession>
<gene>
    <name evidence="11" type="ORF">K402DRAFT_395231</name>
</gene>
<dbReference type="GO" id="GO:0005739">
    <property type="term" value="C:mitochondrion"/>
    <property type="evidence" value="ECO:0007669"/>
    <property type="project" value="UniProtKB-SubCell"/>
</dbReference>
<dbReference type="Pfam" id="PF25137">
    <property type="entry name" value="ADH_Fe_C"/>
    <property type="match status" value="1"/>
</dbReference>
<dbReference type="CDD" id="cd08190">
    <property type="entry name" value="HOT"/>
    <property type="match status" value="1"/>
</dbReference>
<dbReference type="InterPro" id="IPR039697">
    <property type="entry name" value="Alcohol_dehydrogenase_Fe"/>
</dbReference>
<feature type="domain" description="Fe-containing alcohol dehydrogenase-like C-terminal" evidence="10">
    <location>
        <begin position="294"/>
        <end position="459"/>
    </location>
</feature>
<comment type="catalytic activity">
    <reaction evidence="8">
        <text>4-hydroxybutanoate + 2-oxoglutarate = (R)-2-hydroxyglutarate + succinate semialdehyde</text>
        <dbReference type="Rhea" id="RHEA:24734"/>
        <dbReference type="ChEBI" id="CHEBI:15801"/>
        <dbReference type="ChEBI" id="CHEBI:16724"/>
        <dbReference type="ChEBI" id="CHEBI:16810"/>
        <dbReference type="ChEBI" id="CHEBI:57706"/>
        <dbReference type="EC" id="1.1.99.24"/>
    </reaction>
</comment>
<reference evidence="11" key="1">
    <citation type="journal article" date="2020" name="Stud. Mycol.">
        <title>101 Dothideomycetes genomes: a test case for predicting lifestyles and emergence of pathogens.</title>
        <authorList>
            <person name="Haridas S."/>
            <person name="Albert R."/>
            <person name="Binder M."/>
            <person name="Bloem J."/>
            <person name="Labutti K."/>
            <person name="Salamov A."/>
            <person name="Andreopoulos B."/>
            <person name="Baker S."/>
            <person name="Barry K."/>
            <person name="Bills G."/>
            <person name="Bluhm B."/>
            <person name="Cannon C."/>
            <person name="Castanera R."/>
            <person name="Culley D."/>
            <person name="Daum C."/>
            <person name="Ezra D."/>
            <person name="Gonzalez J."/>
            <person name="Henrissat B."/>
            <person name="Kuo A."/>
            <person name="Liang C."/>
            <person name="Lipzen A."/>
            <person name="Lutzoni F."/>
            <person name="Magnuson J."/>
            <person name="Mondo S."/>
            <person name="Nolan M."/>
            <person name="Ohm R."/>
            <person name="Pangilinan J."/>
            <person name="Park H.-J."/>
            <person name="Ramirez L."/>
            <person name="Alfaro M."/>
            <person name="Sun H."/>
            <person name="Tritt A."/>
            <person name="Yoshinaga Y."/>
            <person name="Zwiers L.-H."/>
            <person name="Turgeon B."/>
            <person name="Goodwin S."/>
            <person name="Spatafora J."/>
            <person name="Crous P."/>
            <person name="Grigoriev I."/>
        </authorList>
    </citation>
    <scope>NUCLEOTIDE SEQUENCE</scope>
    <source>
        <strain evidence="11">CBS 113979</strain>
    </source>
</reference>
<name>A0A6G1GVM7_9PEZI</name>
<dbReference type="Gene3D" id="3.40.50.1970">
    <property type="match status" value="1"/>
</dbReference>
<dbReference type="GO" id="GO:0047988">
    <property type="term" value="F:hydroxyacid-oxoacid transhydrogenase activity"/>
    <property type="evidence" value="ECO:0007669"/>
    <property type="project" value="UniProtKB-EC"/>
</dbReference>
<dbReference type="InterPro" id="IPR001670">
    <property type="entry name" value="ADH_Fe/GldA"/>
</dbReference>
<evidence type="ECO:0000256" key="7">
    <source>
        <dbReference type="ARBA" id="ARBA00023128"/>
    </source>
</evidence>